<accession>A0A2W5A7Q6</accession>
<dbReference type="AlphaFoldDB" id="A0A2W5A7Q6"/>
<gene>
    <name evidence="1" type="ORF">DI623_06725</name>
</gene>
<proteinExistence type="predicted"/>
<protein>
    <submittedName>
        <fullName evidence="1">Uncharacterized protein</fullName>
    </submittedName>
</protein>
<dbReference type="Proteomes" id="UP000249066">
    <property type="component" value="Unassembled WGS sequence"/>
</dbReference>
<sequence>MFPVEFEIVVRRNRVRLTNLSSGGTIERSADPSFSSDHSIIADAAVLFDLLSDMTRQADRSWFRWLRLSVKGRFSIIGPTSANDVKALTSVAENIGFSKIEIATGSGT</sequence>
<evidence type="ECO:0000313" key="2">
    <source>
        <dbReference type="Proteomes" id="UP000249066"/>
    </source>
</evidence>
<evidence type="ECO:0000313" key="1">
    <source>
        <dbReference type="EMBL" id="PZO90433.1"/>
    </source>
</evidence>
<dbReference type="EMBL" id="QFNN01000028">
    <property type="protein sequence ID" value="PZO90433.1"/>
    <property type="molecule type" value="Genomic_DNA"/>
</dbReference>
<organism evidence="1 2">
    <name type="scientific">Sphingomonas sanxanigenens</name>
    <dbReference type="NCBI Taxonomy" id="397260"/>
    <lineage>
        <taxon>Bacteria</taxon>
        <taxon>Pseudomonadati</taxon>
        <taxon>Pseudomonadota</taxon>
        <taxon>Alphaproteobacteria</taxon>
        <taxon>Sphingomonadales</taxon>
        <taxon>Sphingomonadaceae</taxon>
        <taxon>Sphingomonas</taxon>
    </lineage>
</organism>
<reference evidence="1 2" key="1">
    <citation type="submission" date="2017-08" db="EMBL/GenBank/DDBJ databases">
        <title>Infants hospitalized years apart are colonized by the same room-sourced microbial strains.</title>
        <authorList>
            <person name="Brooks B."/>
            <person name="Olm M.R."/>
            <person name="Firek B.A."/>
            <person name="Baker R."/>
            <person name="Thomas B.C."/>
            <person name="Morowitz M.J."/>
            <person name="Banfield J.F."/>
        </authorList>
    </citation>
    <scope>NUCLEOTIDE SEQUENCE [LARGE SCALE GENOMIC DNA]</scope>
    <source>
        <strain evidence="1">S2_018_000_R2_101</strain>
    </source>
</reference>
<comment type="caution">
    <text evidence="1">The sequence shown here is derived from an EMBL/GenBank/DDBJ whole genome shotgun (WGS) entry which is preliminary data.</text>
</comment>
<name>A0A2W5A7Q6_9SPHN</name>